<dbReference type="Gene3D" id="1.10.10.60">
    <property type="entry name" value="Homeodomain-like"/>
    <property type="match status" value="1"/>
</dbReference>
<dbReference type="GO" id="GO:0003700">
    <property type="term" value="F:DNA-binding transcription factor activity"/>
    <property type="evidence" value="ECO:0007669"/>
    <property type="project" value="InterPro"/>
</dbReference>
<reference evidence="5" key="2">
    <citation type="journal article" date="2021" name="PeerJ">
        <title>Extensive microbial diversity within the chicken gut microbiome revealed by metagenomics and culture.</title>
        <authorList>
            <person name="Gilroy R."/>
            <person name="Ravi A."/>
            <person name="Getino M."/>
            <person name="Pursley I."/>
            <person name="Horton D.L."/>
            <person name="Alikhan N.F."/>
            <person name="Baker D."/>
            <person name="Gharbi K."/>
            <person name="Hall N."/>
            <person name="Watson M."/>
            <person name="Adriaenssens E.M."/>
            <person name="Foster-Nyarko E."/>
            <person name="Jarju S."/>
            <person name="Secka A."/>
            <person name="Antonio M."/>
            <person name="Oren A."/>
            <person name="Chaudhuri R.R."/>
            <person name="La Ragione R."/>
            <person name="Hildebrand F."/>
            <person name="Pallen M.J."/>
        </authorList>
    </citation>
    <scope>NUCLEOTIDE SEQUENCE</scope>
    <source>
        <strain evidence="5">B3-2255</strain>
    </source>
</reference>
<dbReference type="InterPro" id="IPR018060">
    <property type="entry name" value="HTH_AraC"/>
</dbReference>
<dbReference type="PANTHER" id="PTHR43280">
    <property type="entry name" value="ARAC-FAMILY TRANSCRIPTIONAL REGULATOR"/>
    <property type="match status" value="1"/>
</dbReference>
<dbReference type="PANTHER" id="PTHR43280:SF32">
    <property type="entry name" value="TRANSCRIPTIONAL REGULATORY PROTEIN"/>
    <property type="match status" value="1"/>
</dbReference>
<sequence length="289" mass="33761">MITKIITDKVPTIGSIPSARIYPGNGIQYKIGTDRVCIIICTNGEAEIEMDSKIYNIYEKIFLVAGPEKTISMNSSSKNFRGDIYYIHVDSLPIEELKHVYSLKRIYDEEPCYKIPDEKYIMCRFIGHYLKSFQSEDENTYKIQIMQNYLNILFYEACNIFLNREEKKAGSKNRYLTNRFFADVESNFKTNRKISFYAQKLGITPKYLSFLVAKETGRTATRWIEEYTLLEAKKMLRSGKMTIYQIAYELSFSTPSHFGTFFRKHTGKTPKEFIKSTEITSRNEAFPQE</sequence>
<dbReference type="Proteomes" id="UP000823772">
    <property type="component" value="Unassembled WGS sequence"/>
</dbReference>
<name>A0A9D9NPE8_9BACT</name>
<keyword evidence="2" id="KW-0238">DNA-binding</keyword>
<dbReference type="SUPFAM" id="SSF46689">
    <property type="entry name" value="Homeodomain-like"/>
    <property type="match status" value="1"/>
</dbReference>
<evidence type="ECO:0000313" key="5">
    <source>
        <dbReference type="EMBL" id="MBO8480947.1"/>
    </source>
</evidence>
<dbReference type="Pfam" id="PF12833">
    <property type="entry name" value="HTH_18"/>
    <property type="match status" value="1"/>
</dbReference>
<evidence type="ECO:0000313" key="6">
    <source>
        <dbReference type="Proteomes" id="UP000823772"/>
    </source>
</evidence>
<evidence type="ECO:0000256" key="2">
    <source>
        <dbReference type="ARBA" id="ARBA00023125"/>
    </source>
</evidence>
<proteinExistence type="predicted"/>
<keyword evidence="1" id="KW-0805">Transcription regulation</keyword>
<organism evidence="5 6">
    <name type="scientific">Candidatus Merdivivens faecigallinarum</name>
    <dbReference type="NCBI Taxonomy" id="2840871"/>
    <lineage>
        <taxon>Bacteria</taxon>
        <taxon>Pseudomonadati</taxon>
        <taxon>Bacteroidota</taxon>
        <taxon>Bacteroidia</taxon>
        <taxon>Bacteroidales</taxon>
        <taxon>Muribaculaceae</taxon>
        <taxon>Muribaculaceae incertae sedis</taxon>
        <taxon>Candidatus Merdivivens</taxon>
    </lineage>
</organism>
<gene>
    <name evidence="5" type="ORF">IAC87_00140</name>
</gene>
<protein>
    <submittedName>
        <fullName evidence="5">AraC family transcriptional regulator</fullName>
    </submittedName>
</protein>
<evidence type="ECO:0000256" key="3">
    <source>
        <dbReference type="ARBA" id="ARBA00023163"/>
    </source>
</evidence>
<dbReference type="SMART" id="SM00342">
    <property type="entry name" value="HTH_ARAC"/>
    <property type="match status" value="1"/>
</dbReference>
<keyword evidence="3" id="KW-0804">Transcription</keyword>
<accession>A0A9D9NPE8</accession>
<reference evidence="5" key="1">
    <citation type="submission" date="2020-10" db="EMBL/GenBank/DDBJ databases">
        <authorList>
            <person name="Gilroy R."/>
        </authorList>
    </citation>
    <scope>NUCLEOTIDE SEQUENCE</scope>
    <source>
        <strain evidence="5">B3-2255</strain>
    </source>
</reference>
<dbReference type="InterPro" id="IPR009057">
    <property type="entry name" value="Homeodomain-like_sf"/>
</dbReference>
<comment type="caution">
    <text evidence="5">The sequence shown here is derived from an EMBL/GenBank/DDBJ whole genome shotgun (WGS) entry which is preliminary data.</text>
</comment>
<evidence type="ECO:0000259" key="4">
    <source>
        <dbReference type="PROSITE" id="PS01124"/>
    </source>
</evidence>
<dbReference type="EMBL" id="JADILY010000002">
    <property type="protein sequence ID" value="MBO8480947.1"/>
    <property type="molecule type" value="Genomic_DNA"/>
</dbReference>
<dbReference type="AlphaFoldDB" id="A0A9D9NPE8"/>
<dbReference type="PROSITE" id="PS01124">
    <property type="entry name" value="HTH_ARAC_FAMILY_2"/>
    <property type="match status" value="1"/>
</dbReference>
<dbReference type="GO" id="GO:0043565">
    <property type="term" value="F:sequence-specific DNA binding"/>
    <property type="evidence" value="ECO:0007669"/>
    <property type="project" value="InterPro"/>
</dbReference>
<evidence type="ECO:0000256" key="1">
    <source>
        <dbReference type="ARBA" id="ARBA00023015"/>
    </source>
</evidence>
<feature type="domain" description="HTH araC/xylS-type" evidence="4">
    <location>
        <begin position="178"/>
        <end position="276"/>
    </location>
</feature>